<dbReference type="AlphaFoldDB" id="A0A923N726"/>
<dbReference type="InterPro" id="IPR009056">
    <property type="entry name" value="Cyt_c-like_dom"/>
</dbReference>
<evidence type="ECO:0000256" key="2">
    <source>
        <dbReference type="ARBA" id="ARBA00022723"/>
    </source>
</evidence>
<keyword evidence="9" id="KW-1185">Reference proteome</keyword>
<sequence>MKRISKIGFRASAILFSSALVVACSNEQDPGLEYAPDMYHSVPLDPYSQIKENKYNPGGMNMRQPAAGTVARGKEGYNLYLSKDDAETAGVELTNPLQRTTANLEEGKVLYTRFCAPCHGEQGDGQGLVGQKFKGVPSYTAGRVATLPAGHIFHVITNGRGRMMPHGSQVDPTERWKIVMYVQQLQKGETATAVDADSEVRDEAGGESITDNPVTGTPAGTPTKETPKN</sequence>
<evidence type="ECO:0000259" key="7">
    <source>
        <dbReference type="PROSITE" id="PS51007"/>
    </source>
</evidence>
<evidence type="ECO:0000256" key="4">
    <source>
        <dbReference type="PROSITE-ProRule" id="PRU00433"/>
    </source>
</evidence>
<keyword evidence="3 4" id="KW-0408">Iron</keyword>
<dbReference type="RefSeq" id="WP_187067411.1">
    <property type="nucleotide sequence ID" value="NZ_JACRVF010000003.1"/>
</dbReference>
<reference evidence="8" key="1">
    <citation type="submission" date="2020-08" db="EMBL/GenBank/DDBJ databases">
        <title>Pontibacter sp. SD6 16S ribosomal RNA gene Genome sequencing and assembly.</title>
        <authorList>
            <person name="Kang M."/>
        </authorList>
    </citation>
    <scope>NUCLEOTIDE SEQUENCE</scope>
    <source>
        <strain evidence="8">SD6</strain>
    </source>
</reference>
<comment type="caution">
    <text evidence="8">The sequence shown here is derived from an EMBL/GenBank/DDBJ whole genome shotgun (WGS) entry which is preliminary data.</text>
</comment>
<dbReference type="PROSITE" id="PS51007">
    <property type="entry name" value="CYTC"/>
    <property type="match status" value="1"/>
</dbReference>
<protein>
    <submittedName>
        <fullName evidence="8">Cytochrome c</fullName>
    </submittedName>
</protein>
<feature type="region of interest" description="Disordered" evidence="5">
    <location>
        <begin position="188"/>
        <end position="229"/>
    </location>
</feature>
<dbReference type="Pfam" id="PF13442">
    <property type="entry name" value="Cytochrome_CBB3"/>
    <property type="match status" value="1"/>
</dbReference>
<gene>
    <name evidence="8" type="ORF">H8S84_11080</name>
</gene>
<organism evidence="8 9">
    <name type="scientific">Pontibacter cellulosilyticus</name>
    <dbReference type="NCBI Taxonomy" id="1720253"/>
    <lineage>
        <taxon>Bacteria</taxon>
        <taxon>Pseudomonadati</taxon>
        <taxon>Bacteroidota</taxon>
        <taxon>Cytophagia</taxon>
        <taxon>Cytophagales</taxon>
        <taxon>Hymenobacteraceae</taxon>
        <taxon>Pontibacter</taxon>
    </lineage>
</organism>
<name>A0A923N726_9BACT</name>
<dbReference type="PROSITE" id="PS51257">
    <property type="entry name" value="PROKAR_LIPOPROTEIN"/>
    <property type="match status" value="1"/>
</dbReference>
<feature type="chain" id="PRO_5036903879" evidence="6">
    <location>
        <begin position="24"/>
        <end position="229"/>
    </location>
</feature>
<keyword evidence="2 4" id="KW-0479">Metal-binding</keyword>
<dbReference type="GO" id="GO:0046872">
    <property type="term" value="F:metal ion binding"/>
    <property type="evidence" value="ECO:0007669"/>
    <property type="project" value="UniProtKB-KW"/>
</dbReference>
<keyword evidence="6" id="KW-0732">Signal</keyword>
<dbReference type="GO" id="GO:0020037">
    <property type="term" value="F:heme binding"/>
    <property type="evidence" value="ECO:0007669"/>
    <property type="project" value="InterPro"/>
</dbReference>
<accession>A0A923N726</accession>
<feature type="compositionally biased region" description="Polar residues" evidence="5">
    <location>
        <begin position="209"/>
        <end position="229"/>
    </location>
</feature>
<evidence type="ECO:0000313" key="9">
    <source>
        <dbReference type="Proteomes" id="UP000603640"/>
    </source>
</evidence>
<dbReference type="InterPro" id="IPR036909">
    <property type="entry name" value="Cyt_c-like_dom_sf"/>
</dbReference>
<evidence type="ECO:0000313" key="8">
    <source>
        <dbReference type="EMBL" id="MBC5993379.1"/>
    </source>
</evidence>
<dbReference type="PANTHER" id="PTHR40394:SF2">
    <property type="entry name" value="QUINOL:CYTOCHROME C OXIDOREDUCTASE MEMBRANE PROTEIN"/>
    <property type="match status" value="1"/>
</dbReference>
<dbReference type="Proteomes" id="UP000603640">
    <property type="component" value="Unassembled WGS sequence"/>
</dbReference>
<keyword evidence="1 4" id="KW-0349">Heme</keyword>
<evidence type="ECO:0000256" key="6">
    <source>
        <dbReference type="SAM" id="SignalP"/>
    </source>
</evidence>
<dbReference type="Gene3D" id="1.10.760.10">
    <property type="entry name" value="Cytochrome c-like domain"/>
    <property type="match status" value="1"/>
</dbReference>
<feature type="signal peptide" evidence="6">
    <location>
        <begin position="1"/>
        <end position="23"/>
    </location>
</feature>
<evidence type="ECO:0000256" key="3">
    <source>
        <dbReference type="ARBA" id="ARBA00023004"/>
    </source>
</evidence>
<dbReference type="SUPFAM" id="SSF46626">
    <property type="entry name" value="Cytochrome c"/>
    <property type="match status" value="1"/>
</dbReference>
<evidence type="ECO:0000256" key="1">
    <source>
        <dbReference type="ARBA" id="ARBA00022617"/>
    </source>
</evidence>
<evidence type="ECO:0000256" key="5">
    <source>
        <dbReference type="SAM" id="MobiDB-lite"/>
    </source>
</evidence>
<dbReference type="PANTHER" id="PTHR40394">
    <property type="entry name" value="LIPOPROTEIN-RELATED"/>
    <property type="match status" value="1"/>
</dbReference>
<feature type="domain" description="Cytochrome c" evidence="7">
    <location>
        <begin position="102"/>
        <end position="186"/>
    </location>
</feature>
<proteinExistence type="predicted"/>
<dbReference type="EMBL" id="JACRVF010000003">
    <property type="protein sequence ID" value="MBC5993379.1"/>
    <property type="molecule type" value="Genomic_DNA"/>
</dbReference>
<dbReference type="GO" id="GO:0009055">
    <property type="term" value="F:electron transfer activity"/>
    <property type="evidence" value="ECO:0007669"/>
    <property type="project" value="InterPro"/>
</dbReference>